<keyword evidence="2" id="KW-0238">DNA-binding</keyword>
<dbReference type="InterPro" id="IPR050204">
    <property type="entry name" value="AraC_XylS_family_regulators"/>
</dbReference>
<evidence type="ECO:0000256" key="3">
    <source>
        <dbReference type="ARBA" id="ARBA00023163"/>
    </source>
</evidence>
<dbReference type="Proteomes" id="UP001500929">
    <property type="component" value="Unassembled WGS sequence"/>
</dbReference>
<evidence type="ECO:0000256" key="2">
    <source>
        <dbReference type="ARBA" id="ARBA00023125"/>
    </source>
</evidence>
<evidence type="ECO:0000313" key="6">
    <source>
        <dbReference type="Proteomes" id="UP001500929"/>
    </source>
</evidence>
<comment type="caution">
    <text evidence="5">The sequence shown here is derived from an EMBL/GenBank/DDBJ whole genome shotgun (WGS) entry which is preliminary data.</text>
</comment>
<reference evidence="6" key="1">
    <citation type="journal article" date="2019" name="Int. J. Syst. Evol. Microbiol.">
        <title>The Global Catalogue of Microorganisms (GCM) 10K type strain sequencing project: providing services to taxonomists for standard genome sequencing and annotation.</title>
        <authorList>
            <consortium name="The Broad Institute Genomics Platform"/>
            <consortium name="The Broad Institute Genome Sequencing Center for Infectious Disease"/>
            <person name="Wu L."/>
            <person name="Ma J."/>
        </authorList>
    </citation>
    <scope>NUCLEOTIDE SEQUENCE [LARGE SCALE GENOMIC DNA]</scope>
    <source>
        <strain evidence="6">JCM 16117</strain>
    </source>
</reference>
<evidence type="ECO:0000256" key="1">
    <source>
        <dbReference type="ARBA" id="ARBA00023015"/>
    </source>
</evidence>
<dbReference type="PROSITE" id="PS00041">
    <property type="entry name" value="HTH_ARAC_FAMILY_1"/>
    <property type="match status" value="1"/>
</dbReference>
<keyword evidence="6" id="KW-1185">Reference proteome</keyword>
<evidence type="ECO:0000313" key="5">
    <source>
        <dbReference type="EMBL" id="GAA2234638.1"/>
    </source>
</evidence>
<sequence length="267" mass="29195">MTQPQSRGHLNPGDPSVVFDRFELGAGLEHLVRHVWVVSWALPVGTERPQRVLSYPAVNVVFQPTGTVLAGPDPRVSITTLRGTSWGVGVLFRPAATLLLQQQEAKELLGAIIPFPVPGTDAAVASAMHGTDPSTRRLALVAALRRWLAPIAARMGERGLLANEVSRLAETDPGILRSSELADRCSLSVRSLERLVREQIGVTPKWLIECRRLQEAATTLHAHPETDLSALAAELGYADYPHFSRRYIRFVGEPPTRTTLHAHARPA</sequence>
<dbReference type="PANTHER" id="PTHR46796">
    <property type="entry name" value="HTH-TYPE TRANSCRIPTIONAL ACTIVATOR RHAS-RELATED"/>
    <property type="match status" value="1"/>
</dbReference>
<evidence type="ECO:0000259" key="4">
    <source>
        <dbReference type="PROSITE" id="PS01124"/>
    </source>
</evidence>
<keyword evidence="1" id="KW-0805">Transcription regulation</keyword>
<dbReference type="SUPFAM" id="SSF46689">
    <property type="entry name" value="Homeodomain-like"/>
    <property type="match status" value="1"/>
</dbReference>
<protein>
    <submittedName>
        <fullName evidence="5">Helix-turn-helix domain-containing protein</fullName>
    </submittedName>
</protein>
<organism evidence="5 6">
    <name type="scientific">Herbiconiux moechotypicola</name>
    <dbReference type="NCBI Taxonomy" id="637393"/>
    <lineage>
        <taxon>Bacteria</taxon>
        <taxon>Bacillati</taxon>
        <taxon>Actinomycetota</taxon>
        <taxon>Actinomycetes</taxon>
        <taxon>Micrococcales</taxon>
        <taxon>Microbacteriaceae</taxon>
        <taxon>Herbiconiux</taxon>
    </lineage>
</organism>
<dbReference type="InterPro" id="IPR009057">
    <property type="entry name" value="Homeodomain-like_sf"/>
</dbReference>
<dbReference type="InterPro" id="IPR018060">
    <property type="entry name" value="HTH_AraC"/>
</dbReference>
<accession>A0ABP5QFW1</accession>
<dbReference type="Pfam" id="PF12833">
    <property type="entry name" value="HTH_18"/>
    <property type="match status" value="1"/>
</dbReference>
<gene>
    <name evidence="5" type="ORF">GCM10009851_19560</name>
</gene>
<dbReference type="Pfam" id="PF20240">
    <property type="entry name" value="DUF6597"/>
    <property type="match status" value="1"/>
</dbReference>
<dbReference type="EMBL" id="BAAAQY010000005">
    <property type="protein sequence ID" value="GAA2234638.1"/>
    <property type="molecule type" value="Genomic_DNA"/>
</dbReference>
<dbReference type="InterPro" id="IPR018062">
    <property type="entry name" value="HTH_AraC-typ_CS"/>
</dbReference>
<dbReference type="RefSeq" id="WP_259479435.1">
    <property type="nucleotide sequence ID" value="NZ_BAAAQY010000005.1"/>
</dbReference>
<feature type="domain" description="HTH araC/xylS-type" evidence="4">
    <location>
        <begin position="158"/>
        <end position="261"/>
    </location>
</feature>
<dbReference type="InterPro" id="IPR046532">
    <property type="entry name" value="DUF6597"/>
</dbReference>
<dbReference type="Gene3D" id="1.10.10.60">
    <property type="entry name" value="Homeodomain-like"/>
    <property type="match status" value="1"/>
</dbReference>
<dbReference type="SMART" id="SM00342">
    <property type="entry name" value="HTH_ARAC"/>
    <property type="match status" value="1"/>
</dbReference>
<keyword evidence="3" id="KW-0804">Transcription</keyword>
<dbReference type="PROSITE" id="PS01124">
    <property type="entry name" value="HTH_ARAC_FAMILY_2"/>
    <property type="match status" value="1"/>
</dbReference>
<name>A0ABP5QFW1_9MICO</name>
<proteinExistence type="predicted"/>